<reference evidence="1 2" key="1">
    <citation type="journal article" date="2011" name="PLoS Genet.">
        <title>Azospirillum genomes reveal transition of bacteria from aquatic to terrestrial environments.</title>
        <authorList>
            <person name="Wisniewski-Dye F."/>
            <person name="Borziak K."/>
            <person name="Khalsa-Moyers G."/>
            <person name="Alexandre G."/>
            <person name="Sukharnikov L.O."/>
            <person name="Wuichet K."/>
            <person name="Hurst G.B."/>
            <person name="McDonald W.H."/>
            <person name="Robertson J.S."/>
            <person name="Barbe V."/>
            <person name="Calteau A."/>
            <person name="Rouy Z."/>
            <person name="Mangenot S."/>
            <person name="Prigent-Combaret C."/>
            <person name="Normand P."/>
            <person name="Boyer M."/>
            <person name="Siguier P."/>
            <person name="Dessaux Y."/>
            <person name="Elmerich C."/>
            <person name="Condemine G."/>
            <person name="Krishnen G."/>
            <person name="Kennedy I."/>
            <person name="Paterson A.H."/>
            <person name="Gonzalez V."/>
            <person name="Mavingui P."/>
            <person name="Zhulin I.B."/>
        </authorList>
    </citation>
    <scope>NUCLEOTIDE SEQUENCE [LARGE SCALE GENOMIC DNA]</scope>
    <source>
        <strain evidence="1 2">Sp245</strain>
    </source>
</reference>
<geneLocation type="plasmid" evidence="1 2">
    <name>AZOBR_p1</name>
</geneLocation>
<gene>
    <name evidence="1" type="ORF">AZOBR_p150034</name>
</gene>
<dbReference type="KEGG" id="abs:AZOBR_p150034"/>
<dbReference type="AlphaFoldDB" id="A0A9P1JUQ6"/>
<dbReference type="Proteomes" id="UP000007319">
    <property type="component" value="Plasmid AZOBR_p1"/>
</dbReference>
<keyword evidence="1" id="KW-0614">Plasmid</keyword>
<sequence>MKFFTVRTGHSGQGFDIPQYSRFLETHAQELFP</sequence>
<organism evidence="1 2">
    <name type="scientific">Azospirillum baldaniorum</name>
    <dbReference type="NCBI Taxonomy" id="1064539"/>
    <lineage>
        <taxon>Bacteria</taxon>
        <taxon>Pseudomonadati</taxon>
        <taxon>Pseudomonadota</taxon>
        <taxon>Alphaproteobacteria</taxon>
        <taxon>Rhodospirillales</taxon>
        <taxon>Azospirillaceae</taxon>
        <taxon>Azospirillum</taxon>
    </lineage>
</organism>
<name>A0A9P1JUQ6_9PROT</name>
<protein>
    <submittedName>
        <fullName evidence="1">Uncharacterized protein</fullName>
    </submittedName>
</protein>
<proteinExistence type="predicted"/>
<dbReference type="EMBL" id="HE577328">
    <property type="protein sequence ID" value="CCD00170.1"/>
    <property type="molecule type" value="Genomic_DNA"/>
</dbReference>
<keyword evidence="2" id="KW-1185">Reference proteome</keyword>
<evidence type="ECO:0000313" key="2">
    <source>
        <dbReference type="Proteomes" id="UP000007319"/>
    </source>
</evidence>
<evidence type="ECO:0000313" key="1">
    <source>
        <dbReference type="EMBL" id="CCD00170.1"/>
    </source>
</evidence>
<accession>A0A9P1JUQ6</accession>